<evidence type="ECO:0000313" key="8">
    <source>
        <dbReference type="Proteomes" id="UP000078542"/>
    </source>
</evidence>
<keyword evidence="3" id="KW-0805">Transcription regulation</keyword>
<gene>
    <name evidence="7" type="ORF">ALC62_03563</name>
</gene>
<evidence type="ECO:0000256" key="1">
    <source>
        <dbReference type="ARBA" id="ARBA00011764"/>
    </source>
</evidence>
<feature type="domain" description="Myb/SANT-like DNA-binding" evidence="6">
    <location>
        <begin position="1"/>
        <end position="72"/>
    </location>
</feature>
<dbReference type="PANTHER" id="PTHR23098">
    <property type="entry name" value="AGAP001331-PA-RELATED"/>
    <property type="match status" value="1"/>
</dbReference>
<dbReference type="Pfam" id="PF13873">
    <property type="entry name" value="Myb_DNA-bind_5"/>
    <property type="match status" value="1"/>
</dbReference>
<dbReference type="Proteomes" id="UP000078542">
    <property type="component" value="Unassembled WGS sequence"/>
</dbReference>
<name>A0A151IL77_9HYME</name>
<evidence type="ECO:0000256" key="2">
    <source>
        <dbReference type="ARBA" id="ARBA00016807"/>
    </source>
</evidence>
<dbReference type="InterPro" id="IPR028002">
    <property type="entry name" value="Myb_DNA-bind_5"/>
</dbReference>
<dbReference type="OrthoDB" id="7536195at2759"/>
<dbReference type="EMBL" id="KQ977130">
    <property type="protein sequence ID" value="KYN05506.1"/>
    <property type="molecule type" value="Genomic_DNA"/>
</dbReference>
<evidence type="ECO:0000256" key="3">
    <source>
        <dbReference type="ARBA" id="ARBA00023015"/>
    </source>
</evidence>
<organism evidence="7 8">
    <name type="scientific">Cyphomyrmex costatus</name>
    <dbReference type="NCBI Taxonomy" id="456900"/>
    <lineage>
        <taxon>Eukaryota</taxon>
        <taxon>Metazoa</taxon>
        <taxon>Ecdysozoa</taxon>
        <taxon>Arthropoda</taxon>
        <taxon>Hexapoda</taxon>
        <taxon>Insecta</taxon>
        <taxon>Pterygota</taxon>
        <taxon>Neoptera</taxon>
        <taxon>Endopterygota</taxon>
        <taxon>Hymenoptera</taxon>
        <taxon>Apocrita</taxon>
        <taxon>Aculeata</taxon>
        <taxon>Formicoidea</taxon>
        <taxon>Formicidae</taxon>
        <taxon>Myrmicinae</taxon>
        <taxon>Cyphomyrmex</taxon>
    </lineage>
</organism>
<comment type="subunit">
    <text evidence="1">Self-associates forming complexes of several hundred monomers.</text>
</comment>
<evidence type="ECO:0000313" key="7">
    <source>
        <dbReference type="EMBL" id="KYN05506.1"/>
    </source>
</evidence>
<accession>A0A151IL77</accession>
<reference evidence="7 8" key="1">
    <citation type="submission" date="2016-03" db="EMBL/GenBank/DDBJ databases">
        <title>Cyphomyrmex costatus WGS genome.</title>
        <authorList>
            <person name="Nygaard S."/>
            <person name="Hu H."/>
            <person name="Boomsma J."/>
            <person name="Zhang G."/>
        </authorList>
    </citation>
    <scope>NUCLEOTIDE SEQUENCE [LARGE SCALE GENOMIC DNA]</scope>
    <source>
        <strain evidence="7">MS0001</strain>
        <tissue evidence="7">Whole body</tissue>
    </source>
</reference>
<dbReference type="PANTHER" id="PTHR23098:SF16">
    <property type="entry name" value="REGULATORY PROTEIN ZESTE"/>
    <property type="match status" value="1"/>
</dbReference>
<dbReference type="AlphaFoldDB" id="A0A151IL77"/>
<dbReference type="KEGG" id="ccoa:108771584"/>
<keyword evidence="8" id="KW-1185">Reference proteome</keyword>
<proteinExistence type="predicted"/>
<dbReference type="KEGG" id="ccoa:108772884"/>
<dbReference type="STRING" id="456900.A0A151IL77"/>
<sequence length="181" mass="20714">MNVTVKQKEILLNLLKENTELVRGRIDRKGESKRKLKDMWNVIAENINKSNEGPQKTGQEWAKTWKDIKAYIFKKEAKRRSYVQGTGGGPPSKVPFSSFEEDVLQLLTLEAAGLENIPEGGLINIVEEVQPLQECNYQNTMQEQNIQCSEIEIDETENVSTNVNIRQHSRKNQTVVQEKNT</sequence>
<comment type="function">
    <text evidence="5">Involved in transvection phenomena (= synapsis-dependent gene expression), where the synaptic pairing of chromosomes carrying genes with which zeste interacts influences the expression of these genes. Zeste binds to DNA and stimulates transcription from a nearby promoter.</text>
</comment>
<protein>
    <recommendedName>
        <fullName evidence="2">Regulatory protein zeste</fullName>
    </recommendedName>
</protein>
<evidence type="ECO:0000256" key="4">
    <source>
        <dbReference type="ARBA" id="ARBA00023163"/>
    </source>
</evidence>
<keyword evidence="4" id="KW-0804">Transcription</keyword>
<dbReference type="GO" id="GO:0005634">
    <property type="term" value="C:nucleus"/>
    <property type="evidence" value="ECO:0007669"/>
    <property type="project" value="TreeGrafter"/>
</dbReference>
<evidence type="ECO:0000256" key="5">
    <source>
        <dbReference type="ARBA" id="ARBA00025466"/>
    </source>
</evidence>
<evidence type="ECO:0000259" key="6">
    <source>
        <dbReference type="Pfam" id="PF13873"/>
    </source>
</evidence>